<dbReference type="AlphaFoldDB" id="A0A1M5V541"/>
<dbReference type="RefSeq" id="WP_073374814.1">
    <property type="nucleotide sequence ID" value="NZ_FQXS01000007.1"/>
</dbReference>
<dbReference type="Pfam" id="PF04264">
    <property type="entry name" value="YceI"/>
    <property type="match status" value="1"/>
</dbReference>
<name>A0A1M5V541_9BACT</name>
<keyword evidence="1" id="KW-0732">Signal</keyword>
<feature type="signal peptide" evidence="1">
    <location>
        <begin position="1"/>
        <end position="24"/>
    </location>
</feature>
<dbReference type="EMBL" id="FQXS01000007">
    <property type="protein sequence ID" value="SHH70345.1"/>
    <property type="molecule type" value="Genomic_DNA"/>
</dbReference>
<dbReference type="InterPro" id="IPR007372">
    <property type="entry name" value="Lipid/polyisoprenoid-bd_YceI"/>
</dbReference>
<dbReference type="STRING" id="1121409.SAMN02745124_01493"/>
<organism evidence="3 4">
    <name type="scientific">Desulfofustis glycolicus DSM 9705</name>
    <dbReference type="NCBI Taxonomy" id="1121409"/>
    <lineage>
        <taxon>Bacteria</taxon>
        <taxon>Pseudomonadati</taxon>
        <taxon>Thermodesulfobacteriota</taxon>
        <taxon>Desulfobulbia</taxon>
        <taxon>Desulfobulbales</taxon>
        <taxon>Desulfocapsaceae</taxon>
        <taxon>Desulfofustis</taxon>
    </lineage>
</organism>
<accession>A0A1M5V541</accession>
<evidence type="ECO:0000259" key="2">
    <source>
        <dbReference type="SMART" id="SM00867"/>
    </source>
</evidence>
<sequence length="199" mass="21750">MKKYKIFTLIAVIVTLGTSSAAIAAARQWEIDKPHANFYFSVDHIYSKVRGHFDEFSGQVHFDPANLAESSFVFDIQVDSITTAVAKRDKHLQSADFFDADSFPLMSFRSTSITDAGNGVYQVNGTFTVKGADHDLNFPLTLAGIKDHPAAEGKEVAGFNGSLTIDRLQYGVGTGKFYDLGIVGKDVEVFISLEVLADK</sequence>
<dbReference type="PANTHER" id="PTHR34406:SF1">
    <property type="entry name" value="PROTEIN YCEI"/>
    <property type="match status" value="1"/>
</dbReference>
<evidence type="ECO:0000256" key="1">
    <source>
        <dbReference type="SAM" id="SignalP"/>
    </source>
</evidence>
<protein>
    <submittedName>
        <fullName evidence="3">Polyisoprenoid-binding protein YceI</fullName>
    </submittedName>
</protein>
<evidence type="ECO:0000313" key="4">
    <source>
        <dbReference type="Proteomes" id="UP000184139"/>
    </source>
</evidence>
<proteinExistence type="predicted"/>
<dbReference type="SUPFAM" id="SSF101874">
    <property type="entry name" value="YceI-like"/>
    <property type="match status" value="1"/>
</dbReference>
<dbReference type="PANTHER" id="PTHR34406">
    <property type="entry name" value="PROTEIN YCEI"/>
    <property type="match status" value="1"/>
</dbReference>
<feature type="domain" description="Lipid/polyisoprenoid-binding YceI-like" evidence="2">
    <location>
        <begin position="28"/>
        <end position="196"/>
    </location>
</feature>
<dbReference type="InterPro" id="IPR036761">
    <property type="entry name" value="TTHA0802/YceI-like_sf"/>
</dbReference>
<dbReference type="Proteomes" id="UP000184139">
    <property type="component" value="Unassembled WGS sequence"/>
</dbReference>
<feature type="chain" id="PRO_5012160759" evidence="1">
    <location>
        <begin position="25"/>
        <end position="199"/>
    </location>
</feature>
<gene>
    <name evidence="3" type="ORF">SAMN02745124_01493</name>
</gene>
<reference evidence="3 4" key="1">
    <citation type="submission" date="2016-11" db="EMBL/GenBank/DDBJ databases">
        <authorList>
            <person name="Jaros S."/>
            <person name="Januszkiewicz K."/>
            <person name="Wedrychowicz H."/>
        </authorList>
    </citation>
    <scope>NUCLEOTIDE SEQUENCE [LARGE SCALE GENOMIC DNA]</scope>
    <source>
        <strain evidence="3 4">DSM 9705</strain>
    </source>
</reference>
<dbReference type="Gene3D" id="2.40.128.110">
    <property type="entry name" value="Lipid/polyisoprenoid-binding, YceI-like"/>
    <property type="match status" value="1"/>
</dbReference>
<evidence type="ECO:0000313" key="3">
    <source>
        <dbReference type="EMBL" id="SHH70345.1"/>
    </source>
</evidence>
<keyword evidence="4" id="KW-1185">Reference proteome</keyword>
<dbReference type="OrthoDB" id="9811006at2"/>
<dbReference type="SMART" id="SM00867">
    <property type="entry name" value="YceI"/>
    <property type="match status" value="1"/>
</dbReference>